<reference evidence="6 7" key="1">
    <citation type="submission" date="2022-03" db="EMBL/GenBank/DDBJ databases">
        <title>Sinomonas sp. isolated from a soil.</title>
        <authorList>
            <person name="Han J."/>
            <person name="Kim D.-U."/>
        </authorList>
    </citation>
    <scope>NUCLEOTIDE SEQUENCE [LARGE SCALE GENOMIC DNA]</scope>
    <source>
        <strain evidence="6 7">5-5</strain>
    </source>
</reference>
<gene>
    <name evidence="6" type="ORF">L0M17_03950</name>
</gene>
<protein>
    <submittedName>
        <fullName evidence="6">S26 family signal peptidase</fullName>
    </submittedName>
</protein>
<dbReference type="SUPFAM" id="SSF51306">
    <property type="entry name" value="LexA/Signal peptidase"/>
    <property type="match status" value="1"/>
</dbReference>
<proteinExistence type="inferred from homology"/>
<dbReference type="InterPro" id="IPR000223">
    <property type="entry name" value="Pept_S26A_signal_pept_1"/>
</dbReference>
<keyword evidence="3" id="KW-0645">Protease</keyword>
<evidence type="ECO:0000256" key="3">
    <source>
        <dbReference type="ARBA" id="ARBA00022670"/>
    </source>
</evidence>
<accession>A0ABS9TXK5</accession>
<dbReference type="PANTHER" id="PTHR43390:SF1">
    <property type="entry name" value="CHLOROPLAST PROCESSING PEPTIDASE"/>
    <property type="match status" value="1"/>
</dbReference>
<keyword evidence="7" id="KW-1185">Reference proteome</keyword>
<organism evidence="6 7">
    <name type="scientific">Sinomonas terrae</name>
    <dbReference type="NCBI Taxonomy" id="2908838"/>
    <lineage>
        <taxon>Bacteria</taxon>
        <taxon>Bacillati</taxon>
        <taxon>Actinomycetota</taxon>
        <taxon>Actinomycetes</taxon>
        <taxon>Micrococcales</taxon>
        <taxon>Micrococcaceae</taxon>
        <taxon>Sinomonas</taxon>
    </lineage>
</organism>
<dbReference type="RefSeq" id="WP_241051438.1">
    <property type="nucleotide sequence ID" value="NZ_JAKZBV010000001.1"/>
</dbReference>
<comment type="caution">
    <text evidence="6">The sequence shown here is derived from an EMBL/GenBank/DDBJ whole genome shotgun (WGS) entry which is preliminary data.</text>
</comment>
<evidence type="ECO:0000313" key="6">
    <source>
        <dbReference type="EMBL" id="MCH6469149.1"/>
    </source>
</evidence>
<dbReference type="Proteomes" id="UP001202922">
    <property type="component" value="Unassembled WGS sequence"/>
</dbReference>
<dbReference type="PANTHER" id="PTHR43390">
    <property type="entry name" value="SIGNAL PEPTIDASE I"/>
    <property type="match status" value="1"/>
</dbReference>
<dbReference type="InterPro" id="IPR019533">
    <property type="entry name" value="Peptidase_S26"/>
</dbReference>
<dbReference type="InterPro" id="IPR019756">
    <property type="entry name" value="Pept_S26A_signal_pept_1_Ser-AS"/>
</dbReference>
<dbReference type="Gene3D" id="2.10.109.10">
    <property type="entry name" value="Umud Fragment, subunit A"/>
    <property type="match status" value="1"/>
</dbReference>
<evidence type="ECO:0000313" key="7">
    <source>
        <dbReference type="Proteomes" id="UP001202922"/>
    </source>
</evidence>
<dbReference type="InterPro" id="IPR036286">
    <property type="entry name" value="LexA/Signal_pep-like_sf"/>
</dbReference>
<dbReference type="Pfam" id="PF10502">
    <property type="entry name" value="Peptidase_S26"/>
    <property type="match status" value="1"/>
</dbReference>
<feature type="domain" description="Peptidase S26" evidence="5">
    <location>
        <begin position="14"/>
        <end position="244"/>
    </location>
</feature>
<evidence type="ECO:0000256" key="1">
    <source>
        <dbReference type="ARBA" id="ARBA00004401"/>
    </source>
</evidence>
<dbReference type="PROSITE" id="PS00501">
    <property type="entry name" value="SPASE_I_1"/>
    <property type="match status" value="1"/>
</dbReference>
<evidence type="ECO:0000256" key="2">
    <source>
        <dbReference type="ARBA" id="ARBA00009370"/>
    </source>
</evidence>
<name>A0ABS9TXK5_9MICC</name>
<evidence type="ECO:0000259" key="5">
    <source>
        <dbReference type="Pfam" id="PF10502"/>
    </source>
</evidence>
<dbReference type="CDD" id="cd06530">
    <property type="entry name" value="S26_SPase_I"/>
    <property type="match status" value="1"/>
</dbReference>
<dbReference type="EMBL" id="JAKZBV010000001">
    <property type="protein sequence ID" value="MCH6469149.1"/>
    <property type="molecule type" value="Genomic_DNA"/>
</dbReference>
<evidence type="ECO:0000256" key="4">
    <source>
        <dbReference type="ARBA" id="ARBA00022801"/>
    </source>
</evidence>
<sequence>MDPRRRRKTTPAWLRFASHALAALLVVSLVQAFLVKLYRVPSASMEPTLSGSPRGGDWILADRLSTRLGKAPQVGDVVVVVRPAGWAGEKTDDGRALPAGGGLPSGGGLPGAVGDVARAFGDLTGIGPSSRSYLVKRIVAQGGQTIACCDAAGRLERDGVGVDEPYVTLDLPFVPGRLDCTTTPRSARCFRPFKVPPGELVLLGDHRSASADSSLACRVPSPPDPCMRTVPASAMVGRVALRVWPIWRAGVLA</sequence>
<dbReference type="PRINTS" id="PR00727">
    <property type="entry name" value="LEADERPTASE"/>
</dbReference>
<comment type="subcellular location">
    <subcellularLocation>
        <location evidence="1">Cell membrane</location>
        <topology evidence="1">Single-pass type II membrane protein</topology>
    </subcellularLocation>
</comment>
<keyword evidence="4" id="KW-0378">Hydrolase</keyword>
<comment type="similarity">
    <text evidence="2">Belongs to the peptidase S26 family.</text>
</comment>